<feature type="domain" description="HTH cro/C1-type" evidence="3">
    <location>
        <begin position="34"/>
        <end position="88"/>
    </location>
</feature>
<keyword evidence="1" id="KW-0238">DNA-binding</keyword>
<dbReference type="PANTHER" id="PTHR46797">
    <property type="entry name" value="HTH-TYPE TRANSCRIPTIONAL REGULATOR"/>
    <property type="match status" value="1"/>
</dbReference>
<dbReference type="InterPro" id="IPR014710">
    <property type="entry name" value="RmlC-like_jellyroll"/>
</dbReference>
<dbReference type="RefSeq" id="WP_117174191.1">
    <property type="nucleotide sequence ID" value="NZ_QFZK01000002.1"/>
</dbReference>
<dbReference type="CDD" id="cd02209">
    <property type="entry name" value="cupin_XRE_C"/>
    <property type="match status" value="1"/>
</dbReference>
<dbReference type="Gene3D" id="2.60.120.10">
    <property type="entry name" value="Jelly Rolls"/>
    <property type="match status" value="1"/>
</dbReference>
<dbReference type="OrthoDB" id="9814751at2"/>
<dbReference type="AlphaFoldDB" id="A0A3E1REY9"/>
<evidence type="ECO:0000256" key="2">
    <source>
        <dbReference type="SAM" id="MobiDB-lite"/>
    </source>
</evidence>
<keyword evidence="5" id="KW-1185">Reference proteome</keyword>
<name>A0A3E1REY9_9BURK</name>
<dbReference type="SUPFAM" id="SSF47413">
    <property type="entry name" value="lambda repressor-like DNA-binding domains"/>
    <property type="match status" value="1"/>
</dbReference>
<dbReference type="Gene3D" id="1.10.260.40">
    <property type="entry name" value="lambda repressor-like DNA-binding domains"/>
    <property type="match status" value="1"/>
</dbReference>
<organism evidence="4 5">
    <name type="scientific">Rhodoferax lacus</name>
    <dbReference type="NCBI Taxonomy" id="2184758"/>
    <lineage>
        <taxon>Bacteria</taxon>
        <taxon>Pseudomonadati</taxon>
        <taxon>Pseudomonadota</taxon>
        <taxon>Betaproteobacteria</taxon>
        <taxon>Burkholderiales</taxon>
        <taxon>Comamonadaceae</taxon>
        <taxon>Rhodoferax</taxon>
    </lineage>
</organism>
<dbReference type="InterPro" id="IPR011051">
    <property type="entry name" value="RmlC_Cupin_sf"/>
</dbReference>
<dbReference type="Pfam" id="PF01381">
    <property type="entry name" value="HTH_3"/>
    <property type="match status" value="1"/>
</dbReference>
<gene>
    <name evidence="4" type="ORF">DIC66_03635</name>
</gene>
<dbReference type="EMBL" id="QFZK01000002">
    <property type="protein sequence ID" value="RFO97833.1"/>
    <property type="molecule type" value="Genomic_DNA"/>
</dbReference>
<dbReference type="PROSITE" id="PS50943">
    <property type="entry name" value="HTH_CROC1"/>
    <property type="match status" value="1"/>
</dbReference>
<dbReference type="GO" id="GO:0005829">
    <property type="term" value="C:cytosol"/>
    <property type="evidence" value="ECO:0007669"/>
    <property type="project" value="TreeGrafter"/>
</dbReference>
<accession>A0A3E1REY9</accession>
<dbReference type="SUPFAM" id="SSF51182">
    <property type="entry name" value="RmlC-like cupins"/>
    <property type="match status" value="1"/>
</dbReference>
<dbReference type="Pfam" id="PF07883">
    <property type="entry name" value="Cupin_2"/>
    <property type="match status" value="1"/>
</dbReference>
<dbReference type="GO" id="GO:0003700">
    <property type="term" value="F:DNA-binding transcription factor activity"/>
    <property type="evidence" value="ECO:0007669"/>
    <property type="project" value="TreeGrafter"/>
</dbReference>
<evidence type="ECO:0000256" key="1">
    <source>
        <dbReference type="ARBA" id="ARBA00023125"/>
    </source>
</evidence>
<proteinExistence type="predicted"/>
<dbReference type="InterPro" id="IPR001387">
    <property type="entry name" value="Cro/C1-type_HTH"/>
</dbReference>
<dbReference type="CDD" id="cd00093">
    <property type="entry name" value="HTH_XRE"/>
    <property type="match status" value="1"/>
</dbReference>
<reference evidence="4 5" key="1">
    <citation type="submission" date="2018-05" db="EMBL/GenBank/DDBJ databases">
        <title>Rhodoferax soyangensis sp.nov., isolated from an oligotrophic freshwater lake.</title>
        <authorList>
            <person name="Park M."/>
        </authorList>
    </citation>
    <scope>NUCLEOTIDE SEQUENCE [LARGE SCALE GENOMIC DNA]</scope>
    <source>
        <strain evidence="4 5">IMCC26218</strain>
    </source>
</reference>
<dbReference type="InterPro" id="IPR010982">
    <property type="entry name" value="Lambda_DNA-bd_dom_sf"/>
</dbReference>
<dbReference type="PANTHER" id="PTHR46797:SF2">
    <property type="entry name" value="TRANSCRIPTIONAL REGULATOR"/>
    <property type="match status" value="1"/>
</dbReference>
<protein>
    <submittedName>
        <fullName evidence="4">XRE family transcriptional regulator</fullName>
    </submittedName>
</protein>
<dbReference type="InterPro" id="IPR013096">
    <property type="entry name" value="Cupin_2"/>
</dbReference>
<dbReference type="Proteomes" id="UP000260665">
    <property type="component" value="Unassembled WGS sequence"/>
</dbReference>
<comment type="caution">
    <text evidence="4">The sequence shown here is derived from an EMBL/GenBank/DDBJ whole genome shotgun (WGS) entry which is preliminary data.</text>
</comment>
<feature type="region of interest" description="Disordered" evidence="2">
    <location>
        <begin position="1"/>
        <end position="27"/>
    </location>
</feature>
<evidence type="ECO:0000313" key="5">
    <source>
        <dbReference type="Proteomes" id="UP000260665"/>
    </source>
</evidence>
<dbReference type="SMART" id="SM00530">
    <property type="entry name" value="HTH_XRE"/>
    <property type="match status" value="1"/>
</dbReference>
<evidence type="ECO:0000259" key="3">
    <source>
        <dbReference type="PROSITE" id="PS50943"/>
    </source>
</evidence>
<sequence length="209" mass="22561">MAIQALQLPPPDAPSAPGSNEPHFDPEADIGAQLRELRLIKGLTLKAVAEQAGISVGYLSQLERNHSRLPIGVLKKISDALGVHMNWFFQQKTVGDASERDIVVRAGNRRSMSFTGLGITEELLSPNLSGPLELLQSTIAPGADSEDYSHDGAEAGLVLSGTLELWVSGRHFTLQEGDSFAFKSTEVHRCANPGTTATRVLWVITPPHY</sequence>
<evidence type="ECO:0000313" key="4">
    <source>
        <dbReference type="EMBL" id="RFO97833.1"/>
    </source>
</evidence>
<dbReference type="InterPro" id="IPR050807">
    <property type="entry name" value="TransReg_Diox_bact_type"/>
</dbReference>
<dbReference type="GO" id="GO:0003677">
    <property type="term" value="F:DNA binding"/>
    <property type="evidence" value="ECO:0007669"/>
    <property type="project" value="UniProtKB-KW"/>
</dbReference>